<protein>
    <submittedName>
        <fullName evidence="2">Plasmid stability protein</fullName>
    </submittedName>
</protein>
<accession>A0A3Q9FFB9</accession>
<feature type="compositionally biased region" description="Polar residues" evidence="1">
    <location>
        <begin position="30"/>
        <end position="39"/>
    </location>
</feature>
<organism evidence="2 3">
    <name type="scientific">Burkholderia cenocepacia</name>
    <dbReference type="NCBI Taxonomy" id="95486"/>
    <lineage>
        <taxon>Bacteria</taxon>
        <taxon>Pseudomonadati</taxon>
        <taxon>Pseudomonadota</taxon>
        <taxon>Betaproteobacteria</taxon>
        <taxon>Burkholderiales</taxon>
        <taxon>Burkholderiaceae</taxon>
        <taxon>Burkholderia</taxon>
        <taxon>Burkholderia cepacia complex</taxon>
    </lineage>
</organism>
<evidence type="ECO:0000313" key="2">
    <source>
        <dbReference type="EMBL" id="AZQ56584.1"/>
    </source>
</evidence>
<dbReference type="Proteomes" id="UP000277191">
    <property type="component" value="Chromosome 3"/>
</dbReference>
<name>A0A3Q9FFB9_9BURK</name>
<reference evidence="2 3" key="1">
    <citation type="submission" date="2018-12" db="EMBL/GenBank/DDBJ databases">
        <title>Cadmium resistance mechanism in endophytic bacteria Burkholderia cenocepacia YG-3.</title>
        <authorList>
            <person name="Zhang X."/>
            <person name="Wang X."/>
            <person name="Zhu Y."/>
        </authorList>
    </citation>
    <scope>NUCLEOTIDE SEQUENCE [LARGE SCALE GENOMIC DNA]</scope>
    <source>
        <strain evidence="2 3">YG-3</strain>
    </source>
</reference>
<feature type="region of interest" description="Disordered" evidence="1">
    <location>
        <begin position="19"/>
        <end position="39"/>
    </location>
</feature>
<dbReference type="AlphaFoldDB" id="A0A3Q9FFB9"/>
<proteinExistence type="predicted"/>
<gene>
    <name evidence="2" type="ORF">D5R55_34410</name>
</gene>
<evidence type="ECO:0000313" key="3">
    <source>
        <dbReference type="Proteomes" id="UP000277191"/>
    </source>
</evidence>
<dbReference type="EMBL" id="CP034547">
    <property type="protein sequence ID" value="AZQ56584.1"/>
    <property type="molecule type" value="Genomic_DNA"/>
</dbReference>
<evidence type="ECO:0000256" key="1">
    <source>
        <dbReference type="SAM" id="MobiDB-lite"/>
    </source>
</evidence>
<sequence length="39" mass="4062">MSGGRLELGTTLAGIGREAGGVDFDVEPDNTPTHPMSFE</sequence>